<organism evidence="1 2">
    <name type="scientific">Didymella rabiei</name>
    <name type="common">Chickpea ascochyta blight fungus</name>
    <name type="synonym">Mycosphaerella rabiei</name>
    <dbReference type="NCBI Taxonomy" id="5454"/>
    <lineage>
        <taxon>Eukaryota</taxon>
        <taxon>Fungi</taxon>
        <taxon>Dikarya</taxon>
        <taxon>Ascomycota</taxon>
        <taxon>Pezizomycotina</taxon>
        <taxon>Dothideomycetes</taxon>
        <taxon>Pleosporomycetidae</taxon>
        <taxon>Pleosporales</taxon>
        <taxon>Pleosporineae</taxon>
        <taxon>Didymellaceae</taxon>
        <taxon>Ascochyta</taxon>
    </lineage>
</organism>
<dbReference type="AlphaFoldDB" id="A0A162WCS9"/>
<protein>
    <submittedName>
        <fullName evidence="1">Uncharacterized protein</fullName>
    </submittedName>
</protein>
<dbReference type="STRING" id="5454.A0A162WCS9"/>
<evidence type="ECO:0000313" key="1">
    <source>
        <dbReference type="EMBL" id="KZM18956.1"/>
    </source>
</evidence>
<evidence type="ECO:0000313" key="2">
    <source>
        <dbReference type="Proteomes" id="UP000076837"/>
    </source>
</evidence>
<proteinExistence type="predicted"/>
<dbReference type="OrthoDB" id="3679304at2759"/>
<dbReference type="EMBL" id="JYNV01000313">
    <property type="protein sequence ID" value="KZM18956.1"/>
    <property type="molecule type" value="Genomic_DNA"/>
</dbReference>
<name>A0A162WCS9_DIDRA</name>
<reference evidence="1 2" key="1">
    <citation type="journal article" date="2016" name="Sci. Rep.">
        <title>Draft genome sequencing and secretome analysis of fungal phytopathogen Ascochyta rabiei provides insight into the necrotrophic effector repertoire.</title>
        <authorList>
            <person name="Verma S."/>
            <person name="Gazara R.K."/>
            <person name="Nizam S."/>
            <person name="Parween S."/>
            <person name="Chattopadhyay D."/>
            <person name="Verma P.K."/>
        </authorList>
    </citation>
    <scope>NUCLEOTIDE SEQUENCE [LARGE SCALE GENOMIC DNA]</scope>
    <source>
        <strain evidence="1 2">ArDII</strain>
    </source>
</reference>
<gene>
    <name evidence="1" type="ORF">ST47_g9902</name>
</gene>
<comment type="caution">
    <text evidence="1">The sequence shown here is derived from an EMBL/GenBank/DDBJ whole genome shotgun (WGS) entry which is preliminary data.</text>
</comment>
<accession>A0A162WCS9</accession>
<keyword evidence="2" id="KW-1185">Reference proteome</keyword>
<sequence>MSKKSKNVRNGIPDTEAGWQKILNVSKQLGHSQTLENTQLKRLPTVANNKSSSRGAKKQREFLSRIHTISLYHYLLCAISFSQNELDSTRASVLEALVNKITSSPDDAAIIHSGVRTLAASLNIRQAERPPQFTNAVLKGTKEVFREHMSDMIRKVLVENVWKAAVTMDFPSWPTPDNTVPCLMSLDICEKDVQELFKTLFNAKADWVAGVLHIVHESGMTQIVPRSEITLKGVSDQAIIAIFGTEIHAAITECPVRVKELADGRRLTECVSMIISGREGTVSLAVGLRGGVHIQGKLYR</sequence>
<dbReference type="Proteomes" id="UP000076837">
    <property type="component" value="Unassembled WGS sequence"/>
</dbReference>